<dbReference type="SUPFAM" id="SSF64268">
    <property type="entry name" value="PX domain"/>
    <property type="match status" value="1"/>
</dbReference>
<name>A0A8T0FPG8_ARGBR</name>
<dbReference type="PANTHER" id="PTHR47331">
    <property type="entry name" value="PHD-TYPE DOMAIN-CONTAINING PROTEIN"/>
    <property type="match status" value="1"/>
</dbReference>
<dbReference type="InterPro" id="IPR008042">
    <property type="entry name" value="Retrotrans_Pao"/>
</dbReference>
<dbReference type="Pfam" id="PF05380">
    <property type="entry name" value="Peptidase_A17"/>
    <property type="match status" value="1"/>
</dbReference>
<comment type="caution">
    <text evidence="3">The sequence shown here is derived from an EMBL/GenBank/DDBJ whole genome shotgun (WGS) entry which is preliminary data.</text>
</comment>
<dbReference type="Gene3D" id="3.30.1520.10">
    <property type="entry name" value="Phox-like domain"/>
    <property type="match status" value="1"/>
</dbReference>
<protein>
    <submittedName>
        <fullName evidence="3">Sorting nexin-11 like protein</fullName>
    </submittedName>
</protein>
<evidence type="ECO:0000256" key="1">
    <source>
        <dbReference type="SAM" id="MobiDB-lite"/>
    </source>
</evidence>
<feature type="domain" description="PX" evidence="2">
    <location>
        <begin position="12"/>
        <end position="129"/>
    </location>
</feature>
<dbReference type="InterPro" id="IPR036871">
    <property type="entry name" value="PX_dom_sf"/>
</dbReference>
<dbReference type="PROSITE" id="PS50195">
    <property type="entry name" value="PX"/>
    <property type="match status" value="1"/>
</dbReference>
<sequence>MPTGNMGNNTQVTVVSVHSPLIQFSASGSYYTSYAISLKSNNPCFTHSYSQVRRRYSEFLHLRRRLAAHHPTVSNPPALPPKNYFHRFDDALIEERRGGLQKFLDEVLIIPVYLSDKSLHMFLQTSCSMTKIDEECIGDIPVPHLMDEQLMEKPFAISSGSETSSNDSSENVSKMEVSTFHVENKTSGLSTDSDSGYSSMKSLKNKRVTPSIHISRPCSIPKRQGSLDSSPCSSISSLDTSYYSPMDFNKSRRVSFNENVTVAVVYNQLWNIATEPIRTVENINIKELDYLKGIPLSDEDFSRPSACDIILGSDCIFSILRNGKMSGPEGQPIAQSTIFGWVVAVTILAAKSKVAPLKPASIPRLELNGALLLARLLSVLINTFHDYDINICAWTDSQVVLSWLSSPPRNWKPFVANRTSEILDLIPQNRWRYVPSKENPADIGSRGLSPKDLPDCRLWWEGPTFLSSSEADWPKQPVFKNHDSVLKEKKKTECSNQPMPKKSPLSAHCPFIDKDWLLRVGGRLQNASLQYNAKHPIILPNQHKLSILIVQYYHILNLHAFGNLLIDLEVICQNKKIGDIAIIKEDNIPPATWPLGKVVAIHPGNYDIAGAYLCNAGSDGFVKQL</sequence>
<keyword evidence="4" id="KW-1185">Reference proteome</keyword>
<evidence type="ECO:0000313" key="4">
    <source>
        <dbReference type="Proteomes" id="UP000807504"/>
    </source>
</evidence>
<accession>A0A8T0FPG8</accession>
<dbReference type="Proteomes" id="UP000807504">
    <property type="component" value="Unassembled WGS sequence"/>
</dbReference>
<dbReference type="InterPro" id="IPR001683">
    <property type="entry name" value="PX_dom"/>
</dbReference>
<organism evidence="3 4">
    <name type="scientific">Argiope bruennichi</name>
    <name type="common">Wasp spider</name>
    <name type="synonym">Aranea bruennichi</name>
    <dbReference type="NCBI Taxonomy" id="94029"/>
    <lineage>
        <taxon>Eukaryota</taxon>
        <taxon>Metazoa</taxon>
        <taxon>Ecdysozoa</taxon>
        <taxon>Arthropoda</taxon>
        <taxon>Chelicerata</taxon>
        <taxon>Arachnida</taxon>
        <taxon>Araneae</taxon>
        <taxon>Araneomorphae</taxon>
        <taxon>Entelegynae</taxon>
        <taxon>Araneoidea</taxon>
        <taxon>Araneidae</taxon>
        <taxon>Argiope</taxon>
    </lineage>
</organism>
<evidence type="ECO:0000259" key="2">
    <source>
        <dbReference type="PROSITE" id="PS50195"/>
    </source>
</evidence>
<gene>
    <name evidence="3" type="ORF">HNY73_005632</name>
</gene>
<reference evidence="3" key="1">
    <citation type="journal article" date="2020" name="bioRxiv">
        <title>Chromosome-level reference genome of the European wasp spider Argiope bruennichi: a resource for studies on range expansion and evolutionary adaptation.</title>
        <authorList>
            <person name="Sheffer M.M."/>
            <person name="Hoppe A."/>
            <person name="Krehenwinkel H."/>
            <person name="Uhl G."/>
            <person name="Kuss A.W."/>
            <person name="Jensen L."/>
            <person name="Jensen C."/>
            <person name="Gillespie R.G."/>
            <person name="Hoff K.J."/>
            <person name="Prost S."/>
        </authorList>
    </citation>
    <scope>NUCLEOTIDE SEQUENCE</scope>
</reference>
<feature type="compositionally biased region" description="Polar residues" evidence="1">
    <location>
        <begin position="185"/>
        <end position="202"/>
    </location>
</feature>
<dbReference type="GO" id="GO:0035091">
    <property type="term" value="F:phosphatidylinositol binding"/>
    <property type="evidence" value="ECO:0007669"/>
    <property type="project" value="InterPro"/>
</dbReference>
<dbReference type="EMBL" id="JABXBU010000011">
    <property type="protein sequence ID" value="KAF8790643.1"/>
    <property type="molecule type" value="Genomic_DNA"/>
</dbReference>
<dbReference type="AlphaFoldDB" id="A0A8T0FPG8"/>
<dbReference type="Pfam" id="PF18701">
    <property type="entry name" value="DUF5641"/>
    <property type="match status" value="1"/>
</dbReference>
<proteinExistence type="predicted"/>
<evidence type="ECO:0000313" key="3">
    <source>
        <dbReference type="EMBL" id="KAF8790643.1"/>
    </source>
</evidence>
<dbReference type="InterPro" id="IPR040676">
    <property type="entry name" value="DUF5641"/>
</dbReference>
<dbReference type="SMART" id="SM00312">
    <property type="entry name" value="PX"/>
    <property type="match status" value="1"/>
</dbReference>
<reference evidence="3" key="2">
    <citation type="submission" date="2020-06" db="EMBL/GenBank/DDBJ databases">
        <authorList>
            <person name="Sheffer M."/>
        </authorList>
    </citation>
    <scope>NUCLEOTIDE SEQUENCE</scope>
</reference>
<dbReference type="Pfam" id="PF00787">
    <property type="entry name" value="PX"/>
    <property type="match status" value="1"/>
</dbReference>
<feature type="region of interest" description="Disordered" evidence="1">
    <location>
        <begin position="183"/>
        <end position="204"/>
    </location>
</feature>